<dbReference type="Pfam" id="PF00150">
    <property type="entry name" value="Cellulase"/>
    <property type="match status" value="1"/>
</dbReference>
<accession>A0AB39YN80</accession>
<evidence type="ECO:0000313" key="5">
    <source>
        <dbReference type="EMBL" id="XDV71279.1"/>
    </source>
</evidence>
<feature type="domain" description="Glycoside hydrolase family 5" evidence="4">
    <location>
        <begin position="24"/>
        <end position="149"/>
    </location>
</feature>
<reference evidence="5" key="1">
    <citation type="submission" date="2024-07" db="EMBL/GenBank/DDBJ databases">
        <authorList>
            <person name="Li J."/>
            <person name="Wei H."/>
            <person name="Ma J."/>
        </authorList>
    </citation>
    <scope>NUCLEOTIDE SEQUENCE</scope>
    <source>
        <strain evidence="5">AMU7</strain>
    </source>
</reference>
<evidence type="ECO:0000256" key="1">
    <source>
        <dbReference type="ARBA" id="ARBA00022801"/>
    </source>
</evidence>
<protein>
    <submittedName>
        <fullName evidence="5">Cellulase family glycosylhydrolase</fullName>
    </submittedName>
</protein>
<dbReference type="GO" id="GO:0004553">
    <property type="term" value="F:hydrolase activity, hydrolyzing O-glycosyl compounds"/>
    <property type="evidence" value="ECO:0007669"/>
    <property type="project" value="InterPro"/>
</dbReference>
<dbReference type="AlphaFoldDB" id="A0AB39YN80"/>
<evidence type="ECO:0000259" key="4">
    <source>
        <dbReference type="Pfam" id="PF00150"/>
    </source>
</evidence>
<gene>
    <name evidence="5" type="ORF">ABQM86_20345</name>
</gene>
<dbReference type="InterPro" id="IPR017853">
    <property type="entry name" value="GH"/>
</dbReference>
<dbReference type="InterPro" id="IPR001547">
    <property type="entry name" value="Glyco_hydro_5"/>
</dbReference>
<keyword evidence="1 3" id="KW-0378">Hydrolase</keyword>
<dbReference type="EMBL" id="CP165735">
    <property type="protein sequence ID" value="XDV71279.1"/>
    <property type="molecule type" value="Genomic_DNA"/>
</dbReference>
<dbReference type="Gene3D" id="3.20.20.80">
    <property type="entry name" value="Glycosidases"/>
    <property type="match status" value="1"/>
</dbReference>
<comment type="similarity">
    <text evidence="3">Belongs to the glycosyl hydrolase 5 (cellulase A) family.</text>
</comment>
<organism evidence="5">
    <name type="scientific">Paenarthrobacter sp. AMU7</name>
    <dbReference type="NCBI Taxonomy" id="3162492"/>
    <lineage>
        <taxon>Bacteria</taxon>
        <taxon>Bacillati</taxon>
        <taxon>Actinomycetota</taxon>
        <taxon>Actinomycetes</taxon>
        <taxon>Micrococcales</taxon>
        <taxon>Micrococcaceae</taxon>
        <taxon>Paenarthrobacter</taxon>
    </lineage>
</organism>
<proteinExistence type="inferred from homology"/>
<dbReference type="RefSeq" id="WP_369745422.1">
    <property type="nucleotide sequence ID" value="NZ_CP165735.1"/>
</dbReference>
<evidence type="ECO:0000256" key="3">
    <source>
        <dbReference type="RuleBase" id="RU361153"/>
    </source>
</evidence>
<dbReference type="SUPFAM" id="SSF51445">
    <property type="entry name" value="(Trans)glycosidases"/>
    <property type="match status" value="1"/>
</dbReference>
<evidence type="ECO:0000256" key="2">
    <source>
        <dbReference type="ARBA" id="ARBA00023295"/>
    </source>
</evidence>
<keyword evidence="2 3" id="KW-0326">Glycosidase</keyword>
<name>A0AB39YN80_9MICC</name>
<sequence length="397" mass="44106">MTQATRFGVNYVPSKGWWYSWSDWNDQDFQDDFQAIAQLGCDHVRVHCLWPLLQPNPGMVSNTMLDRLVRLLDLAEANGMDVIVTVFNGWLSGFDFRPSWLHDNVNIFTDEAAITAQLSLLDSLAKRVGTHPRFLGFDVANEPCVLATSTKNVTTQPQGDAWVRTLLDHCQQLAPGKLHSVGMDHAPWLAADVPFGRPTLANTGGLTPIHAWSYFTGALEQYGPLGTGTLHLAEFMLELAKAFQDDPTRPVWLQEYGVANDWMTAQERETYVDKATRSALSVANLWGITWWCSHDINRELTGFVELEYDLGLLTGDNHVKPTGARFASIIAEVKAGSVAEPQPRNTALILDDDQTPDLTFADRFFAVIDSGESPAIILRSKANDDRYLASRGITAIV</sequence>
<dbReference type="GO" id="GO:0000272">
    <property type="term" value="P:polysaccharide catabolic process"/>
    <property type="evidence" value="ECO:0007669"/>
    <property type="project" value="InterPro"/>
</dbReference>